<name>A0A9P4TQG8_CURKU</name>
<feature type="compositionally biased region" description="Basic and acidic residues" evidence="1">
    <location>
        <begin position="44"/>
        <end position="69"/>
    </location>
</feature>
<dbReference type="OrthoDB" id="3733859at2759"/>
<evidence type="ECO:0000313" key="2">
    <source>
        <dbReference type="EMBL" id="KAF3011168.1"/>
    </source>
</evidence>
<sequence>MAQPWGVSAMEETTETHKGHGSILHRVGESIKDSVTPESSAATKQRDQRLEEEHSVSQSKRNEAYDPNHHVGGTNLTVAQGTHHVPK</sequence>
<evidence type="ECO:0000256" key="1">
    <source>
        <dbReference type="SAM" id="MobiDB-lite"/>
    </source>
</evidence>
<comment type="caution">
    <text evidence="2">The sequence shown here is derived from an EMBL/GenBank/DDBJ whole genome shotgun (WGS) entry which is preliminary data.</text>
</comment>
<dbReference type="Proteomes" id="UP000801428">
    <property type="component" value="Unassembled WGS sequence"/>
</dbReference>
<feature type="region of interest" description="Disordered" evidence="1">
    <location>
        <begin position="1"/>
        <end position="87"/>
    </location>
</feature>
<protein>
    <submittedName>
        <fullName evidence="2">Uncharacterized protein</fullName>
    </submittedName>
</protein>
<evidence type="ECO:0000313" key="3">
    <source>
        <dbReference type="Proteomes" id="UP000801428"/>
    </source>
</evidence>
<reference evidence="2" key="1">
    <citation type="submission" date="2019-04" db="EMBL/GenBank/DDBJ databases">
        <title>Sequencing of skin fungus with MAO and IRED activity.</title>
        <authorList>
            <person name="Marsaioli A.J."/>
            <person name="Bonatto J.M.C."/>
            <person name="Reis Junior O."/>
        </authorList>
    </citation>
    <scope>NUCLEOTIDE SEQUENCE</scope>
    <source>
        <strain evidence="2">30M1</strain>
    </source>
</reference>
<proteinExistence type="predicted"/>
<gene>
    <name evidence="2" type="ORF">E8E13_011535</name>
</gene>
<accession>A0A9P4TQG8</accession>
<dbReference type="EMBL" id="SWKU01000001">
    <property type="protein sequence ID" value="KAF3011168.1"/>
    <property type="molecule type" value="Genomic_DNA"/>
</dbReference>
<dbReference type="AlphaFoldDB" id="A0A9P4TQG8"/>
<keyword evidence="3" id="KW-1185">Reference proteome</keyword>
<organism evidence="2 3">
    <name type="scientific">Curvularia kusanoi</name>
    <name type="common">Cochliobolus kusanoi</name>
    <dbReference type="NCBI Taxonomy" id="90978"/>
    <lineage>
        <taxon>Eukaryota</taxon>
        <taxon>Fungi</taxon>
        <taxon>Dikarya</taxon>
        <taxon>Ascomycota</taxon>
        <taxon>Pezizomycotina</taxon>
        <taxon>Dothideomycetes</taxon>
        <taxon>Pleosporomycetidae</taxon>
        <taxon>Pleosporales</taxon>
        <taxon>Pleosporineae</taxon>
        <taxon>Pleosporaceae</taxon>
        <taxon>Curvularia</taxon>
    </lineage>
</organism>